<comment type="catalytic activity">
    <reaction evidence="1">
        <text>Endohydrolysis of (1-&gt;4)-beta-D-glucosidic linkages in cellulose, lichenin and cereal beta-D-glucans.</text>
        <dbReference type="EC" id="3.2.1.4"/>
    </reaction>
</comment>
<feature type="chain" id="PRO_5040353229" description="cellulase" evidence="8">
    <location>
        <begin position="20"/>
        <end position="436"/>
    </location>
</feature>
<evidence type="ECO:0000313" key="10">
    <source>
        <dbReference type="EMBL" id="KAG6012151.1"/>
    </source>
</evidence>
<evidence type="ECO:0000256" key="2">
    <source>
        <dbReference type="ARBA" id="ARBA00005641"/>
    </source>
</evidence>
<feature type="domain" description="CBM1" evidence="9">
    <location>
        <begin position="17"/>
        <end position="53"/>
    </location>
</feature>
<dbReference type="InterPro" id="IPR035971">
    <property type="entry name" value="CBD_sf"/>
</dbReference>
<evidence type="ECO:0000259" key="9">
    <source>
        <dbReference type="PROSITE" id="PS51164"/>
    </source>
</evidence>
<proteinExistence type="inferred from homology"/>
<dbReference type="EC" id="3.2.1.4" evidence="3"/>
<dbReference type="SUPFAM" id="SSF57180">
    <property type="entry name" value="Cellulose-binding domain"/>
    <property type="match status" value="2"/>
</dbReference>
<name>A0A9P7NE40_9HYPO</name>
<dbReference type="SUPFAM" id="SSF51445">
    <property type="entry name" value="(Trans)glycosidases"/>
    <property type="match status" value="1"/>
</dbReference>
<gene>
    <name evidence="10" type="ORF">E4U43_007909</name>
</gene>
<dbReference type="Pfam" id="PF00734">
    <property type="entry name" value="CBM_1"/>
    <property type="match status" value="2"/>
</dbReference>
<evidence type="ECO:0000256" key="4">
    <source>
        <dbReference type="ARBA" id="ARBA00022729"/>
    </source>
</evidence>
<evidence type="ECO:0000256" key="6">
    <source>
        <dbReference type="ARBA" id="ARBA00023295"/>
    </source>
</evidence>
<evidence type="ECO:0000256" key="5">
    <source>
        <dbReference type="ARBA" id="ARBA00022801"/>
    </source>
</evidence>
<evidence type="ECO:0000256" key="7">
    <source>
        <dbReference type="RuleBase" id="RU361153"/>
    </source>
</evidence>
<dbReference type="OrthoDB" id="5823761at2759"/>
<dbReference type="GO" id="GO:0005576">
    <property type="term" value="C:extracellular region"/>
    <property type="evidence" value="ECO:0007669"/>
    <property type="project" value="InterPro"/>
</dbReference>
<comment type="similarity">
    <text evidence="2 7">Belongs to the glycosyl hydrolase 5 (cellulase A) family.</text>
</comment>
<dbReference type="AlphaFoldDB" id="A0A9P7NE40"/>
<organism evidence="10 11">
    <name type="scientific">Claviceps pusilla</name>
    <dbReference type="NCBI Taxonomy" id="123648"/>
    <lineage>
        <taxon>Eukaryota</taxon>
        <taxon>Fungi</taxon>
        <taxon>Dikarya</taxon>
        <taxon>Ascomycota</taxon>
        <taxon>Pezizomycotina</taxon>
        <taxon>Sordariomycetes</taxon>
        <taxon>Hypocreomycetidae</taxon>
        <taxon>Hypocreales</taxon>
        <taxon>Clavicipitaceae</taxon>
        <taxon>Claviceps</taxon>
    </lineage>
</organism>
<dbReference type="EMBL" id="SRPW01000774">
    <property type="protein sequence ID" value="KAG6012151.1"/>
    <property type="molecule type" value="Genomic_DNA"/>
</dbReference>
<dbReference type="GO" id="GO:0030248">
    <property type="term" value="F:cellulose binding"/>
    <property type="evidence" value="ECO:0007669"/>
    <property type="project" value="InterPro"/>
</dbReference>
<feature type="signal peptide" evidence="8">
    <location>
        <begin position="1"/>
        <end position="19"/>
    </location>
</feature>
<dbReference type="GO" id="GO:0008810">
    <property type="term" value="F:cellulase activity"/>
    <property type="evidence" value="ECO:0007669"/>
    <property type="project" value="UniProtKB-EC"/>
</dbReference>
<dbReference type="PANTHER" id="PTHR34142:SF1">
    <property type="entry name" value="GLYCOSIDE HYDROLASE FAMILY 5 DOMAIN-CONTAINING PROTEIN"/>
    <property type="match status" value="1"/>
</dbReference>
<dbReference type="GO" id="GO:0009251">
    <property type="term" value="P:glucan catabolic process"/>
    <property type="evidence" value="ECO:0007669"/>
    <property type="project" value="TreeGrafter"/>
</dbReference>
<dbReference type="Pfam" id="PF00150">
    <property type="entry name" value="Cellulase"/>
    <property type="match status" value="1"/>
</dbReference>
<evidence type="ECO:0000313" key="11">
    <source>
        <dbReference type="Proteomes" id="UP000748025"/>
    </source>
</evidence>
<protein>
    <recommendedName>
        <fullName evidence="3">cellulase</fullName>
        <ecNumber evidence="3">3.2.1.4</ecNumber>
    </recommendedName>
</protein>
<keyword evidence="11" id="KW-1185">Reference proteome</keyword>
<comment type="caution">
    <text evidence="10">The sequence shown here is derived from an EMBL/GenBank/DDBJ whole genome shotgun (WGS) entry which is preliminary data.</text>
</comment>
<sequence>MKYLLSGVAFAAAVIANKAGPYERCGGKDWTGPTSCVAGFNCTYSNEYYSQCSPLPYYSNGTRSGSYGQCGGKGWNGTTVCVDGYKCQYVNGWYSQCVLNGADAGPSPSPSPSPSRPVPVIGKGDDHRDAKLKWFGFDQSSAEFAPEKKPGVSGVDYRFPDETSIYKLIQQGYNIFRIPFLMERMAAPDMTSPIQEDYFAGIRQLVDFITTYQGKHVILDAHNYGRYNDQIMTDTEAFRTFWKNLAGRFHDNANVIFDINNEYHDMDQKLVFDLNQAAIDGIRDSGAKEQYIMAEGNSNTGAWTWAKVNDNLKDLVDPSNKLIYEMHQYLDTDGSGTSDQCVSSTIGVERLEAATRWLRDNNKVGAIGEFAGGANPQCKEAVKGMLDHLEANSDVWMAALWWGGGSWWHDYRFSFELPDGTAYKYYSDLLSKYVPS</sequence>
<dbReference type="PROSITE" id="PS00562">
    <property type="entry name" value="CBM1_1"/>
    <property type="match status" value="1"/>
</dbReference>
<reference evidence="10" key="1">
    <citation type="journal article" date="2020" name="bioRxiv">
        <title>Whole genome comparisons of ergot fungi reveals the divergence and evolution of species within the genus Claviceps are the result of varying mechanisms driving genome evolution and host range expansion.</title>
        <authorList>
            <person name="Wyka S.A."/>
            <person name="Mondo S.J."/>
            <person name="Liu M."/>
            <person name="Dettman J."/>
            <person name="Nalam V."/>
            <person name="Broders K.D."/>
        </authorList>
    </citation>
    <scope>NUCLEOTIDE SEQUENCE</scope>
    <source>
        <strain evidence="10">CCC 602</strain>
    </source>
</reference>
<evidence type="ECO:0000256" key="3">
    <source>
        <dbReference type="ARBA" id="ARBA00012601"/>
    </source>
</evidence>
<dbReference type="PANTHER" id="PTHR34142">
    <property type="entry name" value="ENDO-BETA-1,4-GLUCANASE A"/>
    <property type="match status" value="1"/>
</dbReference>
<keyword evidence="6 7" id="KW-0326">Glycosidase</keyword>
<dbReference type="SMART" id="SM00236">
    <property type="entry name" value="fCBD"/>
    <property type="match status" value="2"/>
</dbReference>
<evidence type="ECO:0000256" key="1">
    <source>
        <dbReference type="ARBA" id="ARBA00000966"/>
    </source>
</evidence>
<dbReference type="InterPro" id="IPR000254">
    <property type="entry name" value="CBD"/>
</dbReference>
<keyword evidence="4 8" id="KW-0732">Signal</keyword>
<keyword evidence="5 7" id="KW-0378">Hydrolase</keyword>
<dbReference type="Gene3D" id="3.20.20.80">
    <property type="entry name" value="Glycosidases"/>
    <property type="match status" value="1"/>
</dbReference>
<dbReference type="InterPro" id="IPR001547">
    <property type="entry name" value="Glyco_hydro_5"/>
</dbReference>
<dbReference type="InterPro" id="IPR017853">
    <property type="entry name" value="GH"/>
</dbReference>
<feature type="domain" description="CBM1" evidence="9">
    <location>
        <begin position="62"/>
        <end position="98"/>
    </location>
</feature>
<accession>A0A9P7NE40</accession>
<dbReference type="Proteomes" id="UP000748025">
    <property type="component" value="Unassembled WGS sequence"/>
</dbReference>
<evidence type="ECO:0000256" key="8">
    <source>
        <dbReference type="SAM" id="SignalP"/>
    </source>
</evidence>
<dbReference type="PROSITE" id="PS51164">
    <property type="entry name" value="CBM1_2"/>
    <property type="match status" value="2"/>
</dbReference>